<reference evidence="1 2" key="1">
    <citation type="journal article" date="2019" name="Commun. Biol.">
        <title>The bagworm genome reveals a unique fibroin gene that provides high tensile strength.</title>
        <authorList>
            <person name="Kono N."/>
            <person name="Nakamura H."/>
            <person name="Ohtoshi R."/>
            <person name="Tomita M."/>
            <person name="Numata K."/>
            <person name="Arakawa K."/>
        </authorList>
    </citation>
    <scope>NUCLEOTIDE SEQUENCE [LARGE SCALE GENOMIC DNA]</scope>
</reference>
<comment type="caution">
    <text evidence="1">The sequence shown here is derived from an EMBL/GenBank/DDBJ whole genome shotgun (WGS) entry which is preliminary data.</text>
</comment>
<dbReference type="AlphaFoldDB" id="A0A4C1WDW8"/>
<organism evidence="1 2">
    <name type="scientific">Eumeta variegata</name>
    <name type="common">Bagworm moth</name>
    <name type="synonym">Eumeta japonica</name>
    <dbReference type="NCBI Taxonomy" id="151549"/>
    <lineage>
        <taxon>Eukaryota</taxon>
        <taxon>Metazoa</taxon>
        <taxon>Ecdysozoa</taxon>
        <taxon>Arthropoda</taxon>
        <taxon>Hexapoda</taxon>
        <taxon>Insecta</taxon>
        <taxon>Pterygota</taxon>
        <taxon>Neoptera</taxon>
        <taxon>Endopterygota</taxon>
        <taxon>Lepidoptera</taxon>
        <taxon>Glossata</taxon>
        <taxon>Ditrysia</taxon>
        <taxon>Tineoidea</taxon>
        <taxon>Psychidae</taxon>
        <taxon>Oiketicinae</taxon>
        <taxon>Eumeta</taxon>
    </lineage>
</organism>
<sequence length="67" mass="7737">MRKAFPNAESWILDRKVEKVKRIYLGKIDRLEPSTLAQRGLGTAKGYHHHRDDNIQQLNVIPKARSA</sequence>
<dbReference type="Proteomes" id="UP000299102">
    <property type="component" value="Unassembled WGS sequence"/>
</dbReference>
<evidence type="ECO:0000313" key="1">
    <source>
        <dbReference type="EMBL" id="GBP49080.1"/>
    </source>
</evidence>
<accession>A0A4C1WDW8</accession>
<protein>
    <submittedName>
        <fullName evidence="1">Uncharacterized protein</fullName>
    </submittedName>
</protein>
<proteinExistence type="predicted"/>
<dbReference type="EMBL" id="BGZK01000537">
    <property type="protein sequence ID" value="GBP49080.1"/>
    <property type="molecule type" value="Genomic_DNA"/>
</dbReference>
<evidence type="ECO:0000313" key="2">
    <source>
        <dbReference type="Proteomes" id="UP000299102"/>
    </source>
</evidence>
<gene>
    <name evidence="1" type="ORF">EVAR_26788_1</name>
</gene>
<name>A0A4C1WDW8_EUMVA</name>
<keyword evidence="2" id="KW-1185">Reference proteome</keyword>